<name>N1PS17_DOTSN</name>
<reference evidence="2 3" key="2">
    <citation type="journal article" date="2012" name="PLoS Pathog.">
        <title>Diverse lifestyles and strategies of plant pathogenesis encoded in the genomes of eighteen Dothideomycetes fungi.</title>
        <authorList>
            <person name="Ohm R.A."/>
            <person name="Feau N."/>
            <person name="Henrissat B."/>
            <person name="Schoch C.L."/>
            <person name="Horwitz B.A."/>
            <person name="Barry K.W."/>
            <person name="Condon B.J."/>
            <person name="Copeland A.C."/>
            <person name="Dhillon B."/>
            <person name="Glaser F."/>
            <person name="Hesse C.N."/>
            <person name="Kosti I."/>
            <person name="LaButti K."/>
            <person name="Lindquist E.A."/>
            <person name="Lucas S."/>
            <person name="Salamov A.A."/>
            <person name="Bradshaw R.E."/>
            <person name="Ciuffetti L."/>
            <person name="Hamelin R.C."/>
            <person name="Kema G.H.J."/>
            <person name="Lawrence C."/>
            <person name="Scott J.A."/>
            <person name="Spatafora J.W."/>
            <person name="Turgeon B.G."/>
            <person name="de Wit P.J.G.M."/>
            <person name="Zhong S."/>
            <person name="Goodwin S.B."/>
            <person name="Grigoriev I.V."/>
        </authorList>
    </citation>
    <scope>NUCLEOTIDE SEQUENCE [LARGE SCALE GENOMIC DNA]</scope>
    <source>
        <strain evidence="3">NZE10 / CBS 128990</strain>
    </source>
</reference>
<dbReference type="AlphaFoldDB" id="N1PS17"/>
<organism evidence="2 3">
    <name type="scientific">Dothistroma septosporum (strain NZE10 / CBS 128990)</name>
    <name type="common">Red band needle blight fungus</name>
    <name type="synonym">Mycosphaerella pini</name>
    <dbReference type="NCBI Taxonomy" id="675120"/>
    <lineage>
        <taxon>Eukaryota</taxon>
        <taxon>Fungi</taxon>
        <taxon>Dikarya</taxon>
        <taxon>Ascomycota</taxon>
        <taxon>Pezizomycotina</taxon>
        <taxon>Dothideomycetes</taxon>
        <taxon>Dothideomycetidae</taxon>
        <taxon>Mycosphaerellales</taxon>
        <taxon>Mycosphaerellaceae</taxon>
        <taxon>Dothistroma</taxon>
    </lineage>
</organism>
<feature type="region of interest" description="Disordered" evidence="1">
    <location>
        <begin position="394"/>
        <end position="441"/>
    </location>
</feature>
<keyword evidence="3" id="KW-1185">Reference proteome</keyword>
<reference evidence="3" key="1">
    <citation type="journal article" date="2012" name="PLoS Genet.">
        <title>The genomes of the fungal plant pathogens Cladosporium fulvum and Dothistroma septosporum reveal adaptation to different hosts and lifestyles but also signatures of common ancestry.</title>
        <authorList>
            <person name="de Wit P.J.G.M."/>
            <person name="van der Burgt A."/>
            <person name="Oekmen B."/>
            <person name="Stergiopoulos I."/>
            <person name="Abd-Elsalam K.A."/>
            <person name="Aerts A.L."/>
            <person name="Bahkali A.H."/>
            <person name="Beenen H.G."/>
            <person name="Chettri P."/>
            <person name="Cox M.P."/>
            <person name="Datema E."/>
            <person name="de Vries R.P."/>
            <person name="Dhillon B."/>
            <person name="Ganley A.R."/>
            <person name="Griffiths S.A."/>
            <person name="Guo Y."/>
            <person name="Hamelin R.C."/>
            <person name="Henrissat B."/>
            <person name="Kabir M.S."/>
            <person name="Jashni M.K."/>
            <person name="Kema G."/>
            <person name="Klaubauf S."/>
            <person name="Lapidus A."/>
            <person name="Levasseur A."/>
            <person name="Lindquist E."/>
            <person name="Mehrabi R."/>
            <person name="Ohm R.A."/>
            <person name="Owen T.J."/>
            <person name="Salamov A."/>
            <person name="Schwelm A."/>
            <person name="Schijlen E."/>
            <person name="Sun H."/>
            <person name="van den Burg H.A."/>
            <person name="van Ham R.C.H.J."/>
            <person name="Zhang S."/>
            <person name="Goodwin S.B."/>
            <person name="Grigoriev I.V."/>
            <person name="Collemare J."/>
            <person name="Bradshaw R.E."/>
        </authorList>
    </citation>
    <scope>NUCLEOTIDE SEQUENCE [LARGE SCALE GENOMIC DNA]</scope>
    <source>
        <strain evidence="3">NZE10 / CBS 128990</strain>
    </source>
</reference>
<dbReference type="HOGENOM" id="CLU_621155_0_0_1"/>
<accession>N1PS17</accession>
<evidence type="ECO:0000313" key="2">
    <source>
        <dbReference type="EMBL" id="EME46167.1"/>
    </source>
</evidence>
<protein>
    <submittedName>
        <fullName evidence="2">Uncharacterized protein</fullName>
    </submittedName>
</protein>
<dbReference type="Proteomes" id="UP000016933">
    <property type="component" value="Unassembled WGS sequence"/>
</dbReference>
<evidence type="ECO:0000256" key="1">
    <source>
        <dbReference type="SAM" id="MobiDB-lite"/>
    </source>
</evidence>
<evidence type="ECO:0000313" key="3">
    <source>
        <dbReference type="Proteomes" id="UP000016933"/>
    </source>
</evidence>
<sequence>MMLQHYLAVRRVYDTWNLRTIRFSALIDPLRELYFGGKQPSGMTLEAIVVKLGLQKTNQAKQGPPGAEQNELIAEIFYLWETACTNFDPTTDSNDEVYLEFKDFAKITVPSEFRDLCRELPRGLQKASNRPSLETRLEPCCRLWNLMLITKESILVNETAAKTKKAFNFTSNSSVEMTRAMIPKWATIDSNIEQDDESSTMAYAARLGASGPEQPKARSYKDDVQCFVLFRKSDRWKRHEQQYVDADDIDCLTTGKEQAFHNPCRYRNWIMWKNDLRKKFQLFKRKADIKAASITLYDDQGAELEEEEILNDEEEDMIFDECFQFLQNQARAKAVFEVQLRYPVHEPYYEDPPPGSGTSLLVFDSEGDVIDANIVSAGKVSGSADLNAARHTTTAKPATVGDGPEGTPAAQISAAKVDRRVAAPGEQKNQAVSGNHPPFQR</sequence>
<dbReference type="EMBL" id="KB446537">
    <property type="protein sequence ID" value="EME46167.1"/>
    <property type="molecule type" value="Genomic_DNA"/>
</dbReference>
<gene>
    <name evidence="2" type="ORF">DOTSEDRAFT_70232</name>
</gene>
<proteinExistence type="predicted"/>